<feature type="compositionally biased region" description="Low complexity" evidence="1">
    <location>
        <begin position="875"/>
        <end position="884"/>
    </location>
</feature>
<gene>
    <name evidence="2" type="ORF">BGZ99_003097</name>
</gene>
<feature type="compositionally biased region" description="Basic and acidic residues" evidence="1">
    <location>
        <begin position="587"/>
        <end position="632"/>
    </location>
</feature>
<feature type="compositionally biased region" description="Acidic residues" evidence="1">
    <location>
        <begin position="530"/>
        <end position="539"/>
    </location>
</feature>
<dbReference type="Pfam" id="PF13805">
    <property type="entry name" value="Pil1"/>
    <property type="match status" value="1"/>
</dbReference>
<dbReference type="GO" id="GO:0070941">
    <property type="term" value="P:eisosome assembly"/>
    <property type="evidence" value="ECO:0007669"/>
    <property type="project" value="TreeGrafter"/>
</dbReference>
<accession>A0A9P6V059</accession>
<organism evidence="2 3">
    <name type="scientific">Dissophora globulifera</name>
    <dbReference type="NCBI Taxonomy" id="979702"/>
    <lineage>
        <taxon>Eukaryota</taxon>
        <taxon>Fungi</taxon>
        <taxon>Fungi incertae sedis</taxon>
        <taxon>Mucoromycota</taxon>
        <taxon>Mortierellomycotina</taxon>
        <taxon>Mortierellomycetes</taxon>
        <taxon>Mortierellales</taxon>
        <taxon>Mortierellaceae</taxon>
        <taxon>Dissophora</taxon>
    </lineage>
</organism>
<dbReference type="GO" id="GO:0005886">
    <property type="term" value="C:plasma membrane"/>
    <property type="evidence" value="ECO:0007669"/>
    <property type="project" value="TreeGrafter"/>
</dbReference>
<feature type="compositionally biased region" description="Basic and acidic residues" evidence="1">
    <location>
        <begin position="667"/>
        <end position="680"/>
    </location>
</feature>
<dbReference type="InterPro" id="IPR028245">
    <property type="entry name" value="PIL1/LSP1"/>
</dbReference>
<sequence length="970" mass="107122">MELLLGSHLQESARRAAGSFLSPLTNAIGEQRRLVESLAVVSKVRVEECKHMMIWSKAQTDDLGDVLLKLNLLIRKISDYEIRFGTQYDSFREKIKYLRTKDDSLCEMGRRQTDLQNKILDASKSRLRSARAMLLQKELDDIQKESAPTATKLQQLKRQLIKNAYTEQLNAIIELGKKMQIIGEHGKELLEHIDLPASNTEDGRKTEDILQSARITLENWDQMIMVNPATVVVHPPPPPPRSLSDLSVENLAVSETGSDSESDSDDDEFVPAPSTPLKAKPSIALTISADDLSLSKNAHVNKNDQEEENAETPRQEKLLATPFGSTLAPKLTLSPSKPTSSPSLPPRNTDWASEAAEALASVQAAKKLEDIIKEEDTSALEAETLRRLEELEMKRALELSLAEAQKPVETSDEEDLKLTAEELRFVMGDVAPKRSTKAVKRRTRAPEADGSSSPAISVRASARRANKESGVSVDTDKAVSDSAHTDTESEQDLATPKATKPARVVRGPQGAVPEGNNRLSQQGPRPWVADEGDQGEEDAGAASETSTVEVDGPVEELASASHVVETMGEGPRPSSVSKKSKSIKVTKHMETLGSEPERPLESMGPEPERPLESMGPEPERLLESMGEHDGPDNHQQQQQQHQQQQQQQQQQPPVQRVTMPQMPSLDGIREQKLMEKRQHEQQQLAAFGVSPEMRHLQLQNSPMAAHQSPMQGQGHASPGQVYASPVMYTPSTAYVPQTPKQQNKNRLSGSHVGQSPGSSPVPQYQQQYPQQQQQQQQQYYRQQQQQQLQDFYYSPFEQEYQQQQYQQYHQQLKEQQRQLQRQRVDSMSSVSSATSTGSSATLGIAPLGWNLPGMPAPQITDHDVRYYNDVYRPSQQQQQQQQQQYHERTHSAAGSVHGGDSSGAPSPSPSHISLIPDNTGSPSPVMANIAPGTPGLAKQQTGTTTAVAADSNAKNKPLAPSPDDYKVEVK</sequence>
<feature type="compositionally biased region" description="Polar residues" evidence="1">
    <location>
        <begin position="729"/>
        <end position="762"/>
    </location>
</feature>
<dbReference type="Gene3D" id="1.20.1270.60">
    <property type="entry name" value="Arfaptin homology (AH) domain/BAR domain"/>
    <property type="match status" value="1"/>
</dbReference>
<protein>
    <recommendedName>
        <fullName evidence="4">Eisosome component PIL1-domain-containing protein</fullName>
    </recommendedName>
</protein>
<dbReference type="PANTHER" id="PTHR31962">
    <property type="entry name" value="SPHINGOLIPID LONG CHAIN BASE-RESPONSIVE PROTEIN PIL1"/>
    <property type="match status" value="1"/>
</dbReference>
<feature type="compositionally biased region" description="Acidic residues" evidence="1">
    <location>
        <begin position="258"/>
        <end position="269"/>
    </location>
</feature>
<evidence type="ECO:0008006" key="4">
    <source>
        <dbReference type="Google" id="ProtNLM"/>
    </source>
</evidence>
<dbReference type="PANTHER" id="PTHR31962:SF1">
    <property type="entry name" value="SPHINGOLIPID LONG CHAIN BASE-RESPONSIVE PROTEIN PIL1"/>
    <property type="match status" value="1"/>
</dbReference>
<evidence type="ECO:0000256" key="1">
    <source>
        <dbReference type="SAM" id="MobiDB-lite"/>
    </source>
</evidence>
<feature type="region of interest" description="Disordered" evidence="1">
    <location>
        <begin position="803"/>
        <end position="970"/>
    </location>
</feature>
<comment type="caution">
    <text evidence="2">The sequence shown here is derived from an EMBL/GenBank/DDBJ whole genome shotgun (WGS) entry which is preliminary data.</text>
</comment>
<feature type="compositionally biased region" description="Basic residues" evidence="1">
    <location>
        <begin position="434"/>
        <end position="443"/>
    </location>
</feature>
<dbReference type="GO" id="GO:0008289">
    <property type="term" value="F:lipid binding"/>
    <property type="evidence" value="ECO:0007669"/>
    <property type="project" value="TreeGrafter"/>
</dbReference>
<dbReference type="OrthoDB" id="5599269at2759"/>
<feature type="compositionally biased region" description="Low complexity" evidence="1">
    <location>
        <begin position="329"/>
        <end position="342"/>
    </location>
</feature>
<evidence type="ECO:0000313" key="3">
    <source>
        <dbReference type="Proteomes" id="UP000738325"/>
    </source>
</evidence>
<name>A0A9P6V059_9FUNG</name>
<dbReference type="InterPro" id="IPR027267">
    <property type="entry name" value="AH/BAR_dom_sf"/>
</dbReference>
<proteinExistence type="predicted"/>
<feature type="region of interest" description="Disordered" evidence="1">
    <location>
        <begin position="252"/>
        <end position="277"/>
    </location>
</feature>
<feature type="compositionally biased region" description="Low complexity" evidence="1">
    <location>
        <begin position="902"/>
        <end position="916"/>
    </location>
</feature>
<dbReference type="GO" id="GO:0036286">
    <property type="term" value="C:eisosome filament"/>
    <property type="evidence" value="ECO:0007669"/>
    <property type="project" value="TreeGrafter"/>
</dbReference>
<feature type="compositionally biased region" description="Low complexity" evidence="1">
    <location>
        <begin position="817"/>
        <end position="841"/>
    </location>
</feature>
<keyword evidence="3" id="KW-1185">Reference proteome</keyword>
<evidence type="ECO:0000313" key="2">
    <source>
        <dbReference type="EMBL" id="KAG0329207.1"/>
    </source>
</evidence>
<feature type="region of interest" description="Disordered" evidence="1">
    <location>
        <begin position="300"/>
        <end position="356"/>
    </location>
</feature>
<feature type="compositionally biased region" description="Low complexity" evidence="1">
    <location>
        <begin position="634"/>
        <end position="651"/>
    </location>
</feature>
<dbReference type="Proteomes" id="UP000738325">
    <property type="component" value="Unassembled WGS sequence"/>
</dbReference>
<reference evidence="2" key="1">
    <citation type="journal article" date="2020" name="Fungal Divers.">
        <title>Resolving the Mortierellaceae phylogeny through synthesis of multi-gene phylogenetics and phylogenomics.</title>
        <authorList>
            <person name="Vandepol N."/>
            <person name="Liber J."/>
            <person name="Desiro A."/>
            <person name="Na H."/>
            <person name="Kennedy M."/>
            <person name="Barry K."/>
            <person name="Grigoriev I.V."/>
            <person name="Miller A.N."/>
            <person name="O'Donnell K."/>
            <person name="Stajich J.E."/>
            <person name="Bonito G."/>
        </authorList>
    </citation>
    <scope>NUCLEOTIDE SEQUENCE</scope>
    <source>
        <strain evidence="2">REB-010B</strain>
    </source>
</reference>
<feature type="region of interest" description="Disordered" evidence="1">
    <location>
        <begin position="429"/>
        <end position="781"/>
    </location>
</feature>
<dbReference type="EMBL" id="JAAAIP010000020">
    <property type="protein sequence ID" value="KAG0329207.1"/>
    <property type="molecule type" value="Genomic_DNA"/>
</dbReference>
<feature type="compositionally biased region" description="Low complexity" evidence="1">
    <location>
        <begin position="763"/>
        <end position="781"/>
    </location>
</feature>
<dbReference type="GO" id="GO:0006897">
    <property type="term" value="P:endocytosis"/>
    <property type="evidence" value="ECO:0007669"/>
    <property type="project" value="TreeGrafter"/>
</dbReference>
<feature type="compositionally biased region" description="Basic and acidic residues" evidence="1">
    <location>
        <begin position="474"/>
        <end position="487"/>
    </location>
</feature>
<dbReference type="AlphaFoldDB" id="A0A9P6V059"/>